<evidence type="ECO:0000313" key="3">
    <source>
        <dbReference type="Proteomes" id="UP001597215"/>
    </source>
</evidence>
<organism evidence="2 3">
    <name type="scientific">Sphingorhabdus buctiana</name>
    <dbReference type="NCBI Taxonomy" id="1508805"/>
    <lineage>
        <taxon>Bacteria</taxon>
        <taxon>Pseudomonadati</taxon>
        <taxon>Pseudomonadota</taxon>
        <taxon>Alphaproteobacteria</taxon>
        <taxon>Sphingomonadales</taxon>
        <taxon>Sphingomonadaceae</taxon>
        <taxon>Sphingorhabdus</taxon>
    </lineage>
</organism>
<dbReference type="RefSeq" id="WP_381513198.1">
    <property type="nucleotide sequence ID" value="NZ_JBHUEL010000007.1"/>
</dbReference>
<feature type="domain" description="Nucleoside phosphorylase" evidence="1">
    <location>
        <begin position="7"/>
        <end position="221"/>
    </location>
</feature>
<dbReference type="PANTHER" id="PTHR46832">
    <property type="entry name" value="5'-METHYLTHIOADENOSINE/S-ADENOSYLHOMOCYSTEINE NUCLEOSIDASE"/>
    <property type="match status" value="1"/>
</dbReference>
<evidence type="ECO:0000259" key="1">
    <source>
        <dbReference type="Pfam" id="PF01048"/>
    </source>
</evidence>
<dbReference type="Pfam" id="PF01048">
    <property type="entry name" value="PNP_UDP_1"/>
    <property type="match status" value="1"/>
</dbReference>
<dbReference type="EMBL" id="JBHUEL010000007">
    <property type="protein sequence ID" value="MFD1766743.1"/>
    <property type="molecule type" value="Genomic_DNA"/>
</dbReference>
<gene>
    <name evidence="2" type="ORF">ACFSAG_07795</name>
</gene>
<dbReference type="InterPro" id="IPR035994">
    <property type="entry name" value="Nucleoside_phosphorylase_sf"/>
</dbReference>
<sequence>MSKIKSILLLAALAEEADAFLEGQGRIVEGEPLPVRMVETDVAQIKIVTCGLGKVNTALAVGRYADASTSLVVMTGTCGRIGAIEGDCFWIARAIQHDYGARQAEGFVHYRAGDWPMGEARDHAFSAMRDPGLGLPHATIASGDVFLECADTAEALAQRLDVHLVDMEVAAVAQAAEALGLPWAAIKAVTDCADGESAGDFNANLKRAARKAAEAMERLIEEIAAN</sequence>
<keyword evidence="3" id="KW-1185">Reference proteome</keyword>
<name>A0ABW4MCJ2_9SPHN</name>
<dbReference type="SUPFAM" id="SSF53167">
    <property type="entry name" value="Purine and uridine phosphorylases"/>
    <property type="match status" value="1"/>
</dbReference>
<dbReference type="Proteomes" id="UP001597215">
    <property type="component" value="Unassembled WGS sequence"/>
</dbReference>
<protein>
    <submittedName>
        <fullName evidence="2">Purine phosphorylase</fullName>
    </submittedName>
</protein>
<proteinExistence type="predicted"/>
<dbReference type="PANTHER" id="PTHR46832:SF1">
    <property type="entry name" value="5'-METHYLTHIOADENOSINE_S-ADENOSYLHOMOCYSTEINE NUCLEOSIDASE"/>
    <property type="match status" value="1"/>
</dbReference>
<accession>A0ABW4MCJ2</accession>
<evidence type="ECO:0000313" key="2">
    <source>
        <dbReference type="EMBL" id="MFD1766743.1"/>
    </source>
</evidence>
<reference evidence="3" key="1">
    <citation type="journal article" date="2019" name="Int. J. Syst. Evol. Microbiol.">
        <title>The Global Catalogue of Microorganisms (GCM) 10K type strain sequencing project: providing services to taxonomists for standard genome sequencing and annotation.</title>
        <authorList>
            <consortium name="The Broad Institute Genomics Platform"/>
            <consortium name="The Broad Institute Genome Sequencing Center for Infectious Disease"/>
            <person name="Wu L."/>
            <person name="Ma J."/>
        </authorList>
    </citation>
    <scope>NUCLEOTIDE SEQUENCE [LARGE SCALE GENOMIC DNA]</scope>
    <source>
        <strain evidence="3">CGMCC 1.12449</strain>
    </source>
</reference>
<dbReference type="Gene3D" id="3.40.50.1580">
    <property type="entry name" value="Nucleoside phosphorylase domain"/>
    <property type="match status" value="1"/>
</dbReference>
<comment type="caution">
    <text evidence="2">The sequence shown here is derived from an EMBL/GenBank/DDBJ whole genome shotgun (WGS) entry which is preliminary data.</text>
</comment>
<dbReference type="InterPro" id="IPR000845">
    <property type="entry name" value="Nucleoside_phosphorylase_d"/>
</dbReference>